<reference evidence="1" key="2">
    <citation type="journal article" date="2016" name="Fungal Biol.">
        <title>Ochratoxin A production by Penicillium thymicola.</title>
        <authorList>
            <person name="Nguyen H.D.T."/>
            <person name="McMullin D.R."/>
            <person name="Ponomareva E."/>
            <person name="Riley R."/>
            <person name="Pomraning K.R."/>
            <person name="Baker S.E."/>
            <person name="Seifert K.A."/>
        </authorList>
    </citation>
    <scope>NUCLEOTIDE SEQUENCE</scope>
    <source>
        <strain evidence="1">DAOM 180753</strain>
    </source>
</reference>
<reference evidence="1" key="1">
    <citation type="submission" date="2015-06" db="EMBL/GenBank/DDBJ databases">
        <authorList>
            <person name="Nguyen H."/>
        </authorList>
    </citation>
    <scope>NUCLEOTIDE SEQUENCE</scope>
    <source>
        <strain evidence="1">DAOM 180753</strain>
    </source>
</reference>
<evidence type="ECO:0000313" key="1">
    <source>
        <dbReference type="EMBL" id="KAJ9492684.1"/>
    </source>
</evidence>
<evidence type="ECO:0000313" key="2">
    <source>
        <dbReference type="Proteomes" id="UP001227192"/>
    </source>
</evidence>
<protein>
    <submittedName>
        <fullName evidence="1">Uncharacterized protein</fullName>
    </submittedName>
</protein>
<dbReference type="Proteomes" id="UP001227192">
    <property type="component" value="Unassembled WGS sequence"/>
</dbReference>
<keyword evidence="2" id="KW-1185">Reference proteome</keyword>
<comment type="caution">
    <text evidence="1">The sequence shown here is derived from an EMBL/GenBank/DDBJ whole genome shotgun (WGS) entry which is preliminary data.</text>
</comment>
<dbReference type="AlphaFoldDB" id="A0AAI9TSL4"/>
<sequence length="67" mass="7374">MSILVNPCLLFLGPWIHFPPLLWIRVRPQRDTALVLGGITGEMLALHTNPSRVGPAWCLDPALVFAA</sequence>
<dbReference type="EMBL" id="LACB01000008">
    <property type="protein sequence ID" value="KAJ9492684.1"/>
    <property type="molecule type" value="Genomic_DNA"/>
</dbReference>
<name>A0AAI9TSL4_PENTH</name>
<organism evidence="1 2">
    <name type="scientific">Penicillium thymicola</name>
    <dbReference type="NCBI Taxonomy" id="293382"/>
    <lineage>
        <taxon>Eukaryota</taxon>
        <taxon>Fungi</taxon>
        <taxon>Dikarya</taxon>
        <taxon>Ascomycota</taxon>
        <taxon>Pezizomycotina</taxon>
        <taxon>Eurotiomycetes</taxon>
        <taxon>Eurotiomycetidae</taxon>
        <taxon>Eurotiales</taxon>
        <taxon>Aspergillaceae</taxon>
        <taxon>Penicillium</taxon>
    </lineage>
</organism>
<proteinExistence type="predicted"/>
<gene>
    <name evidence="1" type="ORF">VN97_g612</name>
</gene>
<accession>A0AAI9TSL4</accession>